<keyword evidence="2" id="KW-1185">Reference proteome</keyword>
<evidence type="ECO:0000313" key="2">
    <source>
        <dbReference type="Proteomes" id="UP000765509"/>
    </source>
</evidence>
<dbReference type="AlphaFoldDB" id="A0A9Q3BWA8"/>
<dbReference type="Proteomes" id="UP000765509">
    <property type="component" value="Unassembled WGS sequence"/>
</dbReference>
<reference evidence="1" key="1">
    <citation type="submission" date="2021-03" db="EMBL/GenBank/DDBJ databases">
        <title>Draft genome sequence of rust myrtle Austropuccinia psidii MF-1, a brazilian biotype.</title>
        <authorList>
            <person name="Quecine M.C."/>
            <person name="Pachon D.M.R."/>
            <person name="Bonatelli M.L."/>
            <person name="Correr F.H."/>
            <person name="Franceschini L.M."/>
            <person name="Leite T.F."/>
            <person name="Margarido G.R.A."/>
            <person name="Almeida C.A."/>
            <person name="Ferrarezi J.A."/>
            <person name="Labate C.A."/>
        </authorList>
    </citation>
    <scope>NUCLEOTIDE SEQUENCE</scope>
    <source>
        <strain evidence="1">MF-1</strain>
    </source>
</reference>
<evidence type="ECO:0000313" key="1">
    <source>
        <dbReference type="EMBL" id="MBW0472258.1"/>
    </source>
</evidence>
<proteinExistence type="predicted"/>
<comment type="caution">
    <text evidence="1">The sequence shown here is derived from an EMBL/GenBank/DDBJ whole genome shotgun (WGS) entry which is preliminary data.</text>
</comment>
<name>A0A9Q3BWA8_9BASI</name>
<sequence>MRQDHGKHHLTWWKSELITKWANIPWRFKNKHSFESAIFNSEKYKPLTWFLKQKDRSSALHPYMSDSIINIRILRKCGGELEHAIKCRFVEPFSSEDYNHSMEDIITRTRICKTWNRNPMESKMVPNIYREDKTPEIPVFKFHKCGSTPHLANTWTKKTKINEIQVIEEFQCTEERKESDQDSAVSKEKPVEYSFIENIPSFFEVTEVHTHLPQ</sequence>
<dbReference type="OrthoDB" id="2517660at2759"/>
<gene>
    <name evidence="1" type="ORF">O181_011973</name>
</gene>
<protein>
    <submittedName>
        <fullName evidence="1">Uncharacterized protein</fullName>
    </submittedName>
</protein>
<organism evidence="1 2">
    <name type="scientific">Austropuccinia psidii MF-1</name>
    <dbReference type="NCBI Taxonomy" id="1389203"/>
    <lineage>
        <taxon>Eukaryota</taxon>
        <taxon>Fungi</taxon>
        <taxon>Dikarya</taxon>
        <taxon>Basidiomycota</taxon>
        <taxon>Pucciniomycotina</taxon>
        <taxon>Pucciniomycetes</taxon>
        <taxon>Pucciniales</taxon>
        <taxon>Sphaerophragmiaceae</taxon>
        <taxon>Austropuccinia</taxon>
    </lineage>
</organism>
<accession>A0A9Q3BWA8</accession>
<dbReference type="EMBL" id="AVOT02003028">
    <property type="protein sequence ID" value="MBW0472258.1"/>
    <property type="molecule type" value="Genomic_DNA"/>
</dbReference>